<feature type="region of interest" description="Disordered" evidence="1">
    <location>
        <begin position="104"/>
        <end position="123"/>
    </location>
</feature>
<dbReference type="EMBL" id="JAHMHR010000132">
    <property type="protein sequence ID" value="KAK1656681.1"/>
    <property type="molecule type" value="Genomic_DNA"/>
</dbReference>
<comment type="caution">
    <text evidence="2">The sequence shown here is derived from an EMBL/GenBank/DDBJ whole genome shotgun (WGS) entry which is preliminary data.</text>
</comment>
<dbReference type="GeneID" id="85457777"/>
<accession>A0AAJ0A7V7</accession>
<feature type="region of interest" description="Disordered" evidence="1">
    <location>
        <begin position="1"/>
        <end position="31"/>
    </location>
</feature>
<dbReference type="Proteomes" id="UP001224890">
    <property type="component" value="Unassembled WGS sequence"/>
</dbReference>
<dbReference type="AlphaFoldDB" id="A0AAJ0A7V7"/>
<evidence type="ECO:0000313" key="3">
    <source>
        <dbReference type="Proteomes" id="UP001224890"/>
    </source>
</evidence>
<proteinExistence type="predicted"/>
<feature type="compositionally biased region" description="Polar residues" evidence="1">
    <location>
        <begin position="8"/>
        <end position="19"/>
    </location>
</feature>
<evidence type="ECO:0000256" key="1">
    <source>
        <dbReference type="SAM" id="MobiDB-lite"/>
    </source>
</evidence>
<gene>
    <name evidence="2" type="ORF">BDP55DRAFT_639426</name>
</gene>
<reference evidence="2" key="1">
    <citation type="submission" date="2021-06" db="EMBL/GenBank/DDBJ databases">
        <title>Comparative genomics, transcriptomics and evolutionary studies reveal genomic signatures of adaptation to plant cell wall in hemibiotrophic fungi.</title>
        <authorList>
            <consortium name="DOE Joint Genome Institute"/>
            <person name="Baroncelli R."/>
            <person name="Diaz J.F."/>
            <person name="Benocci T."/>
            <person name="Peng M."/>
            <person name="Battaglia E."/>
            <person name="Haridas S."/>
            <person name="Andreopoulos W."/>
            <person name="Labutti K."/>
            <person name="Pangilinan J."/>
            <person name="Floch G.L."/>
            <person name="Makela M.R."/>
            <person name="Henrissat B."/>
            <person name="Grigoriev I.V."/>
            <person name="Crouch J.A."/>
            <person name="De Vries R.P."/>
            <person name="Sukno S.A."/>
            <person name="Thon M.R."/>
        </authorList>
    </citation>
    <scope>NUCLEOTIDE SEQUENCE</scope>
    <source>
        <strain evidence="2">CBS 193.32</strain>
    </source>
</reference>
<name>A0AAJ0A7V7_9PEZI</name>
<protein>
    <submittedName>
        <fullName evidence="2">Uncharacterized protein</fullName>
    </submittedName>
</protein>
<evidence type="ECO:0000313" key="2">
    <source>
        <dbReference type="EMBL" id="KAK1656681.1"/>
    </source>
</evidence>
<sequence length="167" mass="17860">MFREPGSGASSCSVPSYLSRSAGAPRARKGEVGNAQPDLALTRCLTGQGMVSVHLSAKRGLQVLVDDGQKLGPVGGAQGKERIDIGYLDKLRLVRDQERKVVKRRWKERSGRGPGPGVAPEHRKLQCGLGSPVRVPLVTSATPVESLTHFYMCRSTRGNDAKTRGAG</sequence>
<organism evidence="2 3">
    <name type="scientific">Colletotrichum godetiae</name>
    <dbReference type="NCBI Taxonomy" id="1209918"/>
    <lineage>
        <taxon>Eukaryota</taxon>
        <taxon>Fungi</taxon>
        <taxon>Dikarya</taxon>
        <taxon>Ascomycota</taxon>
        <taxon>Pezizomycotina</taxon>
        <taxon>Sordariomycetes</taxon>
        <taxon>Hypocreomycetidae</taxon>
        <taxon>Glomerellales</taxon>
        <taxon>Glomerellaceae</taxon>
        <taxon>Colletotrichum</taxon>
        <taxon>Colletotrichum acutatum species complex</taxon>
    </lineage>
</organism>
<dbReference type="RefSeq" id="XP_060421445.1">
    <property type="nucleotide sequence ID" value="XM_060573251.1"/>
</dbReference>
<keyword evidence="3" id="KW-1185">Reference proteome</keyword>